<evidence type="ECO:0000313" key="8">
    <source>
        <dbReference type="EMBL" id="CAL4765326.1"/>
    </source>
</evidence>
<dbReference type="GO" id="GO:0008168">
    <property type="term" value="F:methyltransferase activity"/>
    <property type="evidence" value="ECO:0007669"/>
    <property type="project" value="UniProtKB-KW"/>
</dbReference>
<dbReference type="InterPro" id="IPR029063">
    <property type="entry name" value="SAM-dependent_MTases_sf"/>
</dbReference>
<evidence type="ECO:0000256" key="1">
    <source>
        <dbReference type="ARBA" id="ARBA00022603"/>
    </source>
</evidence>
<dbReference type="EMBL" id="CAMXCT020000381">
    <property type="protein sequence ID" value="CAL1131389.1"/>
    <property type="molecule type" value="Genomic_DNA"/>
</dbReference>
<feature type="active site" evidence="4">
    <location>
        <position position="141"/>
    </location>
</feature>
<dbReference type="Gene3D" id="3.40.50.150">
    <property type="entry name" value="Vaccinia Virus protein VP39"/>
    <property type="match status" value="1"/>
</dbReference>
<gene>
    <name evidence="6" type="ORF">C1SCF055_LOCUS6104</name>
</gene>
<dbReference type="PRINTS" id="PR00105">
    <property type="entry name" value="C5METTRFRASE"/>
</dbReference>
<dbReference type="OrthoDB" id="417738at2759"/>
<evidence type="ECO:0000256" key="2">
    <source>
        <dbReference type="ARBA" id="ARBA00022679"/>
    </source>
</evidence>
<dbReference type="AlphaFoldDB" id="A0A9P1BRA6"/>
<dbReference type="InterPro" id="IPR001525">
    <property type="entry name" value="C5_MeTfrase"/>
</dbReference>
<dbReference type="Pfam" id="PF00145">
    <property type="entry name" value="DNA_methylase"/>
    <property type="match status" value="1"/>
</dbReference>
<dbReference type="NCBIfam" id="TIGR00675">
    <property type="entry name" value="dcm"/>
    <property type="match status" value="1"/>
</dbReference>
<dbReference type="EMBL" id="CAMXCT010000381">
    <property type="protein sequence ID" value="CAI3978014.1"/>
    <property type="molecule type" value="Genomic_DNA"/>
</dbReference>
<dbReference type="InterPro" id="IPR050750">
    <property type="entry name" value="C5-MTase"/>
</dbReference>
<comment type="caution">
    <text evidence="6">The sequence shown here is derived from an EMBL/GenBank/DDBJ whole genome shotgun (WGS) entry which is preliminary data.</text>
</comment>
<dbReference type="Proteomes" id="UP001152797">
    <property type="component" value="Unassembled WGS sequence"/>
</dbReference>
<evidence type="ECO:0000256" key="5">
    <source>
        <dbReference type="RuleBase" id="RU000416"/>
    </source>
</evidence>
<keyword evidence="9" id="KW-1185">Reference proteome</keyword>
<evidence type="ECO:0000256" key="3">
    <source>
        <dbReference type="ARBA" id="ARBA00022691"/>
    </source>
</evidence>
<evidence type="ECO:0000313" key="9">
    <source>
        <dbReference type="Proteomes" id="UP001152797"/>
    </source>
</evidence>
<dbReference type="PANTHER" id="PTHR46098">
    <property type="entry name" value="TRNA (CYTOSINE(38)-C(5))-METHYLTRANSFERASE"/>
    <property type="match status" value="1"/>
</dbReference>
<reference evidence="6" key="1">
    <citation type="submission" date="2022-10" db="EMBL/GenBank/DDBJ databases">
        <authorList>
            <person name="Chen Y."/>
            <person name="Dougan E. K."/>
            <person name="Chan C."/>
            <person name="Rhodes N."/>
            <person name="Thang M."/>
        </authorList>
    </citation>
    <scope>NUCLEOTIDE SEQUENCE</scope>
</reference>
<dbReference type="EMBL" id="CAMXCT030000381">
    <property type="protein sequence ID" value="CAL4765326.1"/>
    <property type="molecule type" value="Genomic_DNA"/>
</dbReference>
<dbReference type="Gene3D" id="3.90.120.10">
    <property type="entry name" value="DNA Methylase, subunit A, domain 2"/>
    <property type="match status" value="1"/>
</dbReference>
<feature type="non-terminal residue" evidence="6">
    <location>
        <position position="425"/>
    </location>
</feature>
<reference evidence="7" key="2">
    <citation type="submission" date="2024-04" db="EMBL/GenBank/DDBJ databases">
        <authorList>
            <person name="Chen Y."/>
            <person name="Shah S."/>
            <person name="Dougan E. K."/>
            <person name="Thang M."/>
            <person name="Chan C."/>
        </authorList>
    </citation>
    <scope>NUCLEOTIDE SEQUENCE [LARGE SCALE GENOMIC DNA]</scope>
</reference>
<evidence type="ECO:0000313" key="6">
    <source>
        <dbReference type="EMBL" id="CAI3978014.1"/>
    </source>
</evidence>
<keyword evidence="1 4" id="KW-0489">Methyltransferase</keyword>
<dbReference type="PROSITE" id="PS51679">
    <property type="entry name" value="SAM_MT_C5"/>
    <property type="match status" value="1"/>
</dbReference>
<accession>A0A9P1BRA6</accession>
<keyword evidence="3 4" id="KW-0949">S-adenosyl-L-methionine</keyword>
<organism evidence="6">
    <name type="scientific">Cladocopium goreaui</name>
    <dbReference type="NCBI Taxonomy" id="2562237"/>
    <lineage>
        <taxon>Eukaryota</taxon>
        <taxon>Sar</taxon>
        <taxon>Alveolata</taxon>
        <taxon>Dinophyceae</taxon>
        <taxon>Suessiales</taxon>
        <taxon>Symbiodiniaceae</taxon>
        <taxon>Cladocopium</taxon>
    </lineage>
</organism>
<evidence type="ECO:0000313" key="7">
    <source>
        <dbReference type="EMBL" id="CAL1131389.1"/>
    </source>
</evidence>
<dbReference type="GO" id="GO:0032259">
    <property type="term" value="P:methylation"/>
    <property type="evidence" value="ECO:0007669"/>
    <property type="project" value="UniProtKB-KW"/>
</dbReference>
<keyword evidence="2 4" id="KW-0808">Transferase</keyword>
<comment type="similarity">
    <text evidence="4 5">Belongs to the class I-like SAM-binding methyltransferase superfamily. C5-methyltransferase family.</text>
</comment>
<dbReference type="CDD" id="cd00315">
    <property type="entry name" value="Cyt_C5_DNA_methylase"/>
    <property type="match status" value="1"/>
</dbReference>
<protein>
    <submittedName>
        <fullName evidence="8">Type II methyltransferase M.DsaV (M.DsaV) (Cytosine-specific methyltransferase DsaV) (Modification methylase DsaV)</fullName>
    </submittedName>
</protein>
<name>A0A9P1BRA6_9DINO</name>
<dbReference type="SUPFAM" id="SSF53335">
    <property type="entry name" value="S-adenosyl-L-methionine-dependent methyltransferases"/>
    <property type="match status" value="1"/>
</dbReference>
<dbReference type="PANTHER" id="PTHR46098:SF1">
    <property type="entry name" value="TRNA (CYTOSINE(38)-C(5))-METHYLTRANSFERASE"/>
    <property type="match status" value="1"/>
</dbReference>
<proteinExistence type="inferred from homology"/>
<sequence length="425" mass="47690">DHQGRKAVHLTLEAAAALIFGGAELPQEPLPQLLELMRKGVEFRPGLRMGAQPYRGRAVTVEAADRPDGAFRFVELFAGIGGFRWALEALGGRCVFASEVDVDCQDAYAANFGPAHLYGDITMVDTCVVPAHDLLTAGFPCQPFTRRGERLGFDDARGELFFEVLRVLHQRQPKAFLLENVWNMQFLDGGHWDSDPQKCVFGEVYKKVMSSLEDVGYTVQSRQINAEGWVPQKRERLYFVGFRRDVDGTFFRWPEPPKGRLCLKDILETDVQSWQLSEAQWTAVQKSSTWQSGGAKLRLAHLDGIARTLTSSYKASFACTAELVDSEDDRVLRGLQRPRFFTRRECARIMGFPEDYVFANEHSENRAYHQLGNAVCPPVIKAVAEEILKTLGIPSGKNMPGCGGMERVVAGEPRPLRALNEFERF</sequence>
<evidence type="ECO:0000256" key="4">
    <source>
        <dbReference type="PROSITE-ProRule" id="PRU01016"/>
    </source>
</evidence>